<evidence type="ECO:0000256" key="2">
    <source>
        <dbReference type="ARBA" id="ARBA00004651"/>
    </source>
</evidence>
<dbReference type="Proteomes" id="UP001524478">
    <property type="component" value="Unassembled WGS sequence"/>
</dbReference>
<evidence type="ECO:0000256" key="3">
    <source>
        <dbReference type="ARBA" id="ARBA00010199"/>
    </source>
</evidence>
<dbReference type="CDD" id="cd13138">
    <property type="entry name" value="MATE_yoeA_like"/>
    <property type="match status" value="1"/>
</dbReference>
<keyword evidence="15" id="KW-1185">Reference proteome</keyword>
<evidence type="ECO:0000256" key="8">
    <source>
        <dbReference type="ARBA" id="ARBA00022692"/>
    </source>
</evidence>
<evidence type="ECO:0000256" key="7">
    <source>
        <dbReference type="ARBA" id="ARBA00022475"/>
    </source>
</evidence>
<protein>
    <recommendedName>
        <fullName evidence="4">Probable multidrug resistance protein NorM</fullName>
    </recommendedName>
    <alternativeName>
        <fullName evidence="12">Multidrug-efflux transporter</fullName>
    </alternativeName>
</protein>
<comment type="similarity">
    <text evidence="3">Belongs to the multi antimicrobial extrusion (MATE) (TC 2.A.66.1) family.</text>
</comment>
<comment type="subcellular location">
    <subcellularLocation>
        <location evidence="2">Cell membrane</location>
        <topology evidence="2">Multi-pass membrane protein</topology>
    </subcellularLocation>
</comment>
<keyword evidence="10" id="KW-0406">Ion transport</keyword>
<dbReference type="PANTHER" id="PTHR43298">
    <property type="entry name" value="MULTIDRUG RESISTANCE PROTEIN NORM-RELATED"/>
    <property type="match status" value="1"/>
</dbReference>
<feature type="transmembrane region" description="Helical" evidence="13">
    <location>
        <begin position="12"/>
        <end position="34"/>
    </location>
</feature>
<evidence type="ECO:0000313" key="14">
    <source>
        <dbReference type="EMBL" id="MCQ4925591.1"/>
    </source>
</evidence>
<proteinExistence type="inferred from homology"/>
<keyword evidence="5" id="KW-0813">Transport</keyword>
<feature type="transmembrane region" description="Helical" evidence="13">
    <location>
        <begin position="167"/>
        <end position="186"/>
    </location>
</feature>
<keyword evidence="8 13" id="KW-0812">Transmembrane</keyword>
<comment type="function">
    <text evidence="1">Multidrug efflux pump.</text>
</comment>
<keyword evidence="9 13" id="KW-1133">Transmembrane helix</keyword>
<evidence type="ECO:0000256" key="5">
    <source>
        <dbReference type="ARBA" id="ARBA00022448"/>
    </source>
</evidence>
<feature type="transmembrane region" description="Helical" evidence="13">
    <location>
        <begin position="54"/>
        <end position="80"/>
    </location>
</feature>
<dbReference type="RefSeq" id="WP_256313011.1">
    <property type="nucleotide sequence ID" value="NZ_JANGAC010000025.1"/>
</dbReference>
<dbReference type="PANTHER" id="PTHR43298:SF2">
    <property type="entry name" value="FMN_FAD EXPORTER YEEO-RELATED"/>
    <property type="match status" value="1"/>
</dbReference>
<accession>A0ABT1SGJ4</accession>
<evidence type="ECO:0000256" key="4">
    <source>
        <dbReference type="ARBA" id="ARBA00020268"/>
    </source>
</evidence>
<name>A0ABT1SGJ4_9FIRM</name>
<dbReference type="InterPro" id="IPR048279">
    <property type="entry name" value="MdtK-like"/>
</dbReference>
<sequence>MITDMTKGNPTKTLIAFTFPMLIGNLFQQLYNIVDSVVVGNFVGKNALAAVGSSFMLMNFFSFVIIGLCMGASVVYSYYFGEKNYSNLRKTIYISFLSIGIFTLVLSIVLVFNTNGMLKLINTPEDIFPDSQVYLQVIFGGLIFVYLYNACSALLRSIGDSRTPLYFLILAAIINIVLDLVFVIVFNMGVFGVALATIIAQAISSILCLIYAFAKVPFIRLKREDLVFDREIAKKVGKFSFLTSIQQSIMTFGMVCVQGIVNTFGSDTIAAFTAAGKVDSIAYLPVQDFGNAFGTYVAQNKGAKENGRIIQGLKSAVKTIIIFCLIMSILIYINSGNLMKIFVNANETNVIRLGVQYLSIISIFYVLIGFLFMFYGFFRGIGALNVSLILTIISLGTRVLMAYVLSGIPSIAQKGIWWSVPIGWALADSIGFIIYKWMKKKDLLVEE</sequence>
<keyword evidence="11 13" id="KW-0472">Membrane</keyword>
<evidence type="ECO:0000256" key="10">
    <source>
        <dbReference type="ARBA" id="ARBA00023065"/>
    </source>
</evidence>
<dbReference type="NCBIfam" id="TIGR00797">
    <property type="entry name" value="matE"/>
    <property type="match status" value="1"/>
</dbReference>
<keyword evidence="7" id="KW-1003">Cell membrane</keyword>
<dbReference type="Pfam" id="PF01554">
    <property type="entry name" value="MatE"/>
    <property type="match status" value="2"/>
</dbReference>
<feature type="transmembrane region" description="Helical" evidence="13">
    <location>
        <begin position="355"/>
        <end position="377"/>
    </location>
</feature>
<organism evidence="14 15">
    <name type="scientific">Tissierella carlieri</name>
    <dbReference type="NCBI Taxonomy" id="689904"/>
    <lineage>
        <taxon>Bacteria</taxon>
        <taxon>Bacillati</taxon>
        <taxon>Bacillota</taxon>
        <taxon>Tissierellia</taxon>
        <taxon>Tissierellales</taxon>
        <taxon>Tissierellaceae</taxon>
        <taxon>Tissierella</taxon>
    </lineage>
</organism>
<evidence type="ECO:0000256" key="9">
    <source>
        <dbReference type="ARBA" id="ARBA00022989"/>
    </source>
</evidence>
<reference evidence="14 15" key="1">
    <citation type="submission" date="2022-06" db="EMBL/GenBank/DDBJ databases">
        <title>Isolation of gut microbiota from human fecal samples.</title>
        <authorList>
            <person name="Pamer E.G."/>
            <person name="Barat B."/>
            <person name="Waligurski E."/>
            <person name="Medina S."/>
            <person name="Paddock L."/>
            <person name="Mostad J."/>
        </authorList>
    </citation>
    <scope>NUCLEOTIDE SEQUENCE [LARGE SCALE GENOMIC DNA]</scope>
    <source>
        <strain evidence="14 15">DFI.7.95</strain>
    </source>
</reference>
<evidence type="ECO:0000256" key="6">
    <source>
        <dbReference type="ARBA" id="ARBA00022449"/>
    </source>
</evidence>
<evidence type="ECO:0000256" key="13">
    <source>
        <dbReference type="SAM" id="Phobius"/>
    </source>
</evidence>
<dbReference type="EMBL" id="JANGAC010000025">
    <property type="protein sequence ID" value="MCQ4925591.1"/>
    <property type="molecule type" value="Genomic_DNA"/>
</dbReference>
<feature type="transmembrane region" description="Helical" evidence="13">
    <location>
        <begin position="192"/>
        <end position="214"/>
    </location>
</feature>
<evidence type="ECO:0000256" key="1">
    <source>
        <dbReference type="ARBA" id="ARBA00003408"/>
    </source>
</evidence>
<feature type="transmembrane region" description="Helical" evidence="13">
    <location>
        <begin position="133"/>
        <end position="155"/>
    </location>
</feature>
<comment type="caution">
    <text evidence="14">The sequence shown here is derived from an EMBL/GenBank/DDBJ whole genome shotgun (WGS) entry which is preliminary data.</text>
</comment>
<evidence type="ECO:0000256" key="12">
    <source>
        <dbReference type="ARBA" id="ARBA00031636"/>
    </source>
</evidence>
<feature type="transmembrane region" description="Helical" evidence="13">
    <location>
        <begin position="92"/>
        <end position="113"/>
    </location>
</feature>
<evidence type="ECO:0000256" key="11">
    <source>
        <dbReference type="ARBA" id="ARBA00023136"/>
    </source>
</evidence>
<dbReference type="InterPro" id="IPR050222">
    <property type="entry name" value="MATE_MdtK"/>
</dbReference>
<dbReference type="PIRSF" id="PIRSF006603">
    <property type="entry name" value="DinF"/>
    <property type="match status" value="1"/>
</dbReference>
<evidence type="ECO:0000313" key="15">
    <source>
        <dbReference type="Proteomes" id="UP001524478"/>
    </source>
</evidence>
<gene>
    <name evidence="14" type="ORF">NE686_21020</name>
</gene>
<feature type="transmembrane region" description="Helical" evidence="13">
    <location>
        <begin position="416"/>
        <end position="435"/>
    </location>
</feature>
<feature type="transmembrane region" description="Helical" evidence="13">
    <location>
        <begin position="316"/>
        <end position="335"/>
    </location>
</feature>
<keyword evidence="6" id="KW-0050">Antiport</keyword>
<dbReference type="InterPro" id="IPR002528">
    <property type="entry name" value="MATE_fam"/>
</dbReference>
<feature type="transmembrane region" description="Helical" evidence="13">
    <location>
        <begin position="384"/>
        <end position="404"/>
    </location>
</feature>